<keyword evidence="4 7" id="KW-0560">Oxidoreductase</keyword>
<dbReference type="GO" id="GO:0006629">
    <property type="term" value="P:lipid metabolic process"/>
    <property type="evidence" value="ECO:0007669"/>
    <property type="project" value="UniProtKB-ARBA"/>
</dbReference>
<evidence type="ECO:0000256" key="4">
    <source>
        <dbReference type="ARBA" id="ARBA00023002"/>
    </source>
</evidence>
<evidence type="ECO:0000256" key="3">
    <source>
        <dbReference type="ARBA" id="ARBA00022723"/>
    </source>
</evidence>
<dbReference type="GO" id="GO:0004497">
    <property type="term" value="F:monooxygenase activity"/>
    <property type="evidence" value="ECO:0007669"/>
    <property type="project" value="UniProtKB-KW"/>
</dbReference>
<keyword evidence="5 6" id="KW-0408">Iron</keyword>
<comment type="similarity">
    <text evidence="2 7">Belongs to the cytochrome P450 family.</text>
</comment>
<evidence type="ECO:0000256" key="1">
    <source>
        <dbReference type="ARBA" id="ARBA00001971"/>
    </source>
</evidence>
<dbReference type="PANTHER" id="PTHR24296">
    <property type="entry name" value="CYTOCHROME P450"/>
    <property type="match status" value="1"/>
</dbReference>
<dbReference type="PRINTS" id="PR00385">
    <property type="entry name" value="P450"/>
</dbReference>
<keyword evidence="8" id="KW-1133">Transmembrane helix</keyword>
<sequence>MEITLTTLTLTSIQTLLSILLFISPFIIIIFFFIFHHSSSKSTSHQSTFKNYPILGTLPEFYLNRHHFLDWTTHILSNSPTNTAVFHRPGKLNGVITANPANVQHILKTNFNNYPKGPTFISLLQDFLGHGIFNSDGQKWRSQRKTASYEFNTNSLRNFVVETAANQLHTRFVPLLEAAASSNKVLDLQELLERYSFDNICKVAFNYDPCCLTGDGTYGSEFMQAFEEAATLSSGRFMYIFPGVYKIKKFFNFGSEFKLAKAIDTVHKFADNIIKTRLNEISHVTDDETDKDLLSRFMNMSDYSLEMLRDIVISFILAGRDTTSSGLTWFFWVLSKHPEVERKIFEEVKKIRGVYSGEGCYSFDELREMHYLHAAISESLRLYPPVPVDTKSCRKDDVLPDGTFVGEDWFVTYHTYAMGRMKSVWGEDAGEFRPERWLEKAEEGGGMVVCRSENQYKFPVFHGGPRICLGKEMAYMQMKLVVATVVEMFEVVVVAEEERSPEHVLSLTMRMKDGLKVKVRKR</sequence>
<evidence type="ECO:0000313" key="9">
    <source>
        <dbReference type="EMBL" id="KAK1434760.1"/>
    </source>
</evidence>
<evidence type="ECO:0000256" key="7">
    <source>
        <dbReference type="RuleBase" id="RU000461"/>
    </source>
</evidence>
<protein>
    <recommendedName>
        <fullName evidence="11">Cytochrome P450</fullName>
    </recommendedName>
</protein>
<dbReference type="InterPro" id="IPR017972">
    <property type="entry name" value="Cyt_P450_CS"/>
</dbReference>
<name>A0AAD8P0N8_TARER</name>
<dbReference type="InterPro" id="IPR002401">
    <property type="entry name" value="Cyt_P450_E_grp-I"/>
</dbReference>
<organism evidence="9 10">
    <name type="scientific">Tagetes erecta</name>
    <name type="common">African marigold</name>
    <dbReference type="NCBI Taxonomy" id="13708"/>
    <lineage>
        <taxon>Eukaryota</taxon>
        <taxon>Viridiplantae</taxon>
        <taxon>Streptophyta</taxon>
        <taxon>Embryophyta</taxon>
        <taxon>Tracheophyta</taxon>
        <taxon>Spermatophyta</taxon>
        <taxon>Magnoliopsida</taxon>
        <taxon>eudicotyledons</taxon>
        <taxon>Gunneridae</taxon>
        <taxon>Pentapetalae</taxon>
        <taxon>asterids</taxon>
        <taxon>campanulids</taxon>
        <taxon>Asterales</taxon>
        <taxon>Asteraceae</taxon>
        <taxon>Asteroideae</taxon>
        <taxon>Heliantheae alliance</taxon>
        <taxon>Tageteae</taxon>
        <taxon>Tagetes</taxon>
    </lineage>
</organism>
<keyword evidence="8" id="KW-0812">Transmembrane</keyword>
<dbReference type="GO" id="GO:0005506">
    <property type="term" value="F:iron ion binding"/>
    <property type="evidence" value="ECO:0007669"/>
    <property type="project" value="InterPro"/>
</dbReference>
<evidence type="ECO:0000256" key="5">
    <source>
        <dbReference type="ARBA" id="ARBA00023004"/>
    </source>
</evidence>
<dbReference type="PRINTS" id="PR00463">
    <property type="entry name" value="EP450I"/>
</dbReference>
<accession>A0AAD8P0N8</accession>
<comment type="caution">
    <text evidence="9">The sequence shown here is derived from an EMBL/GenBank/DDBJ whole genome shotgun (WGS) entry which is preliminary data.</text>
</comment>
<keyword evidence="8" id="KW-0472">Membrane</keyword>
<reference evidence="9" key="1">
    <citation type="journal article" date="2023" name="bioRxiv">
        <title>Improved chromosome-level genome assembly for marigold (Tagetes erecta).</title>
        <authorList>
            <person name="Jiang F."/>
            <person name="Yuan L."/>
            <person name="Wang S."/>
            <person name="Wang H."/>
            <person name="Xu D."/>
            <person name="Wang A."/>
            <person name="Fan W."/>
        </authorList>
    </citation>
    <scope>NUCLEOTIDE SEQUENCE</scope>
    <source>
        <strain evidence="9">WSJ</strain>
        <tissue evidence="9">Leaf</tissue>
    </source>
</reference>
<dbReference type="SUPFAM" id="SSF48264">
    <property type="entry name" value="Cytochrome P450"/>
    <property type="match status" value="1"/>
</dbReference>
<dbReference type="PROSITE" id="PS00086">
    <property type="entry name" value="CYTOCHROME_P450"/>
    <property type="match status" value="1"/>
</dbReference>
<dbReference type="GO" id="GO:0016705">
    <property type="term" value="F:oxidoreductase activity, acting on paired donors, with incorporation or reduction of molecular oxygen"/>
    <property type="evidence" value="ECO:0007669"/>
    <property type="project" value="InterPro"/>
</dbReference>
<feature type="binding site" description="axial binding residue" evidence="6">
    <location>
        <position position="468"/>
    </location>
    <ligand>
        <name>heme</name>
        <dbReference type="ChEBI" id="CHEBI:30413"/>
    </ligand>
    <ligandPart>
        <name>Fe</name>
        <dbReference type="ChEBI" id="CHEBI:18248"/>
    </ligandPart>
</feature>
<feature type="transmembrane region" description="Helical" evidence="8">
    <location>
        <begin position="12"/>
        <end position="35"/>
    </location>
</feature>
<dbReference type="Pfam" id="PF00067">
    <property type="entry name" value="p450"/>
    <property type="match status" value="1"/>
</dbReference>
<dbReference type="GO" id="GO:0020037">
    <property type="term" value="F:heme binding"/>
    <property type="evidence" value="ECO:0007669"/>
    <property type="project" value="InterPro"/>
</dbReference>
<dbReference type="Gene3D" id="1.10.630.10">
    <property type="entry name" value="Cytochrome P450"/>
    <property type="match status" value="1"/>
</dbReference>
<evidence type="ECO:0000256" key="2">
    <source>
        <dbReference type="ARBA" id="ARBA00010617"/>
    </source>
</evidence>
<dbReference type="Proteomes" id="UP001229421">
    <property type="component" value="Unassembled WGS sequence"/>
</dbReference>
<keyword evidence="6 7" id="KW-0349">Heme</keyword>
<dbReference type="InterPro" id="IPR036396">
    <property type="entry name" value="Cyt_P450_sf"/>
</dbReference>
<keyword evidence="10" id="KW-1185">Reference proteome</keyword>
<keyword evidence="3 6" id="KW-0479">Metal-binding</keyword>
<dbReference type="AlphaFoldDB" id="A0AAD8P0N8"/>
<dbReference type="InterPro" id="IPR001128">
    <property type="entry name" value="Cyt_P450"/>
</dbReference>
<keyword evidence="7" id="KW-0503">Monooxygenase</keyword>
<evidence type="ECO:0008006" key="11">
    <source>
        <dbReference type="Google" id="ProtNLM"/>
    </source>
</evidence>
<dbReference type="EMBL" id="JAUHHV010000001">
    <property type="protein sequence ID" value="KAK1434760.1"/>
    <property type="molecule type" value="Genomic_DNA"/>
</dbReference>
<proteinExistence type="inferred from homology"/>
<evidence type="ECO:0000256" key="8">
    <source>
        <dbReference type="SAM" id="Phobius"/>
    </source>
</evidence>
<evidence type="ECO:0000313" key="10">
    <source>
        <dbReference type="Proteomes" id="UP001229421"/>
    </source>
</evidence>
<dbReference type="CDD" id="cd11064">
    <property type="entry name" value="CYP86A"/>
    <property type="match status" value="1"/>
</dbReference>
<comment type="cofactor">
    <cofactor evidence="1 6">
        <name>heme</name>
        <dbReference type="ChEBI" id="CHEBI:30413"/>
    </cofactor>
</comment>
<gene>
    <name evidence="9" type="ORF">QVD17_00510</name>
</gene>
<evidence type="ECO:0000256" key="6">
    <source>
        <dbReference type="PIRSR" id="PIRSR602401-1"/>
    </source>
</evidence>